<accession>A0A1Y2PB15</accession>
<reference evidence="1 2" key="1">
    <citation type="submission" date="2015-03" db="EMBL/GenBank/DDBJ databases">
        <title>Genome sequence of Tenacibaculum sp. S2-2, isolated from intestinal microbiota of sea cucumber, Apostichopus japonicas.</title>
        <authorList>
            <person name="Shao Z."/>
            <person name="Wang L."/>
            <person name="Li X."/>
        </authorList>
    </citation>
    <scope>NUCLEOTIDE SEQUENCE [LARGE SCALE GENOMIC DNA]</scope>
    <source>
        <strain evidence="1 2">S2-2</strain>
    </source>
</reference>
<dbReference type="SUPFAM" id="SSF101898">
    <property type="entry name" value="NHL repeat"/>
    <property type="match status" value="1"/>
</dbReference>
<protein>
    <recommendedName>
        <fullName evidence="3">Lipoprotein</fullName>
    </recommendedName>
</protein>
<evidence type="ECO:0000313" key="2">
    <source>
        <dbReference type="Proteomes" id="UP000194221"/>
    </source>
</evidence>
<dbReference type="AlphaFoldDB" id="A0A1Y2PB15"/>
<name>A0A1Y2PB15_9FLAO</name>
<dbReference type="Proteomes" id="UP000194221">
    <property type="component" value="Unassembled WGS sequence"/>
</dbReference>
<keyword evidence="2" id="KW-1185">Reference proteome</keyword>
<proteinExistence type="predicted"/>
<dbReference type="RefSeq" id="WP_233131576.1">
    <property type="nucleotide sequence ID" value="NZ_LAPZ01000017.1"/>
</dbReference>
<evidence type="ECO:0000313" key="1">
    <source>
        <dbReference type="EMBL" id="OSY86918.1"/>
    </source>
</evidence>
<comment type="caution">
    <text evidence="1">The sequence shown here is derived from an EMBL/GenBank/DDBJ whole genome shotgun (WGS) entry which is preliminary data.</text>
</comment>
<gene>
    <name evidence="1" type="ORF">WH52_14130</name>
</gene>
<organism evidence="1 2">
    <name type="scientific">Tenacibaculum holothuriorum</name>
    <dbReference type="NCBI Taxonomy" id="1635173"/>
    <lineage>
        <taxon>Bacteria</taxon>
        <taxon>Pseudomonadati</taxon>
        <taxon>Bacteroidota</taxon>
        <taxon>Flavobacteriia</taxon>
        <taxon>Flavobacteriales</taxon>
        <taxon>Flavobacteriaceae</taxon>
        <taxon>Tenacibaculum</taxon>
    </lineage>
</organism>
<dbReference type="InParanoid" id="A0A1Y2PB15"/>
<dbReference type="PROSITE" id="PS51257">
    <property type="entry name" value="PROKAR_LIPOPROTEIN"/>
    <property type="match status" value="1"/>
</dbReference>
<sequence length="282" mass="32339">MKKYSFVFLVSLLVGCQNFGQLQLITDLPSTLKEVSGITTVQDSDLLWMHNDSGNKAIVYGVSLKGKIKEEISIDLKNKDWEDITSDGKGNLYIADFGNNGNKRKNLLIYKFNVMEAQENNEASAQKIKFHYPEQTKFPPKKKHRFFDAESVLFFKNYLYIFTKSRVKNKFGKTRLYKIPAKAGNYIAEFIAEFNNCNDMECWITSAAMSPDKKQVALLTHNEVLVFSDYKSDDFFAGKLTRFGLKHNSQKEGISFKDNNTLYITDERSHGKGGKLYEFSLN</sequence>
<evidence type="ECO:0008006" key="3">
    <source>
        <dbReference type="Google" id="ProtNLM"/>
    </source>
</evidence>
<dbReference type="STRING" id="1635173.WH52_14130"/>
<dbReference type="EMBL" id="LAPZ01000017">
    <property type="protein sequence ID" value="OSY86918.1"/>
    <property type="molecule type" value="Genomic_DNA"/>
</dbReference>